<accession>A0ABV1UL28</accession>
<keyword evidence="1" id="KW-1133">Transmembrane helix</keyword>
<keyword evidence="1" id="KW-0472">Membrane</keyword>
<feature type="non-terminal residue" evidence="2">
    <location>
        <position position="123"/>
    </location>
</feature>
<reference evidence="2 3" key="1">
    <citation type="submission" date="2024-06" db="EMBL/GenBank/DDBJ databases">
        <title>The Natural Products Discovery Center: Release of the First 8490 Sequenced Strains for Exploring Actinobacteria Biosynthetic Diversity.</title>
        <authorList>
            <person name="Kalkreuter E."/>
            <person name="Kautsar S.A."/>
            <person name="Yang D."/>
            <person name="Bader C.D."/>
            <person name="Teijaro C.N."/>
            <person name="Fluegel L."/>
            <person name="Davis C.M."/>
            <person name="Simpson J.R."/>
            <person name="Lauterbach L."/>
            <person name="Steele A.D."/>
            <person name="Gui C."/>
            <person name="Meng S."/>
            <person name="Li G."/>
            <person name="Viehrig K."/>
            <person name="Ye F."/>
            <person name="Su P."/>
            <person name="Kiefer A.F."/>
            <person name="Nichols A."/>
            <person name="Cepeda A.J."/>
            <person name="Yan W."/>
            <person name="Fan B."/>
            <person name="Jiang Y."/>
            <person name="Adhikari A."/>
            <person name="Zheng C.-J."/>
            <person name="Schuster L."/>
            <person name="Cowan T.M."/>
            <person name="Smanski M.J."/>
            <person name="Chevrette M.G."/>
            <person name="De Carvalho L.P.S."/>
            <person name="Shen B."/>
        </authorList>
    </citation>
    <scope>NUCLEOTIDE SEQUENCE [LARGE SCALE GENOMIC DNA]</scope>
    <source>
        <strain evidence="2 3">NPDC001166</strain>
    </source>
</reference>
<keyword evidence="3" id="KW-1185">Reference proteome</keyword>
<gene>
    <name evidence="2" type="ORF">ABT272_43495</name>
</gene>
<proteinExistence type="predicted"/>
<dbReference type="EMBL" id="JBEPAZ010000115">
    <property type="protein sequence ID" value="MER6434439.1"/>
    <property type="molecule type" value="Genomic_DNA"/>
</dbReference>
<comment type="caution">
    <text evidence="2">The sequence shown here is derived from an EMBL/GenBank/DDBJ whole genome shotgun (WGS) entry which is preliminary data.</text>
</comment>
<dbReference type="RefSeq" id="WP_352066266.1">
    <property type="nucleotide sequence ID" value="NZ_JBEPAZ010000115.1"/>
</dbReference>
<feature type="transmembrane region" description="Helical" evidence="1">
    <location>
        <begin position="46"/>
        <end position="64"/>
    </location>
</feature>
<evidence type="ECO:0000313" key="2">
    <source>
        <dbReference type="EMBL" id="MER6434439.1"/>
    </source>
</evidence>
<protein>
    <recommendedName>
        <fullName evidence="4">VCBS repeat-containing protein</fullName>
    </recommendedName>
</protein>
<evidence type="ECO:0000313" key="3">
    <source>
        <dbReference type="Proteomes" id="UP001470023"/>
    </source>
</evidence>
<name>A0ABV1UL28_9ACTN</name>
<evidence type="ECO:0008006" key="4">
    <source>
        <dbReference type="Google" id="ProtNLM"/>
    </source>
</evidence>
<sequence length="123" mass="13302">MQLPVVTTMVPLFNAWWFYSRILPLCEDGSGVNVQLHRAWHTRRRLALGEVLVLLVSAVAWLGFATTTSVASALPSAVRWNDSICATVDQVCLTGDVDGDGDADVVEFNKTGASRGKVRVGLS</sequence>
<organism evidence="2 3">
    <name type="scientific">Streptomyces sp. 900105245</name>
    <dbReference type="NCBI Taxonomy" id="3154379"/>
    <lineage>
        <taxon>Bacteria</taxon>
        <taxon>Bacillati</taxon>
        <taxon>Actinomycetota</taxon>
        <taxon>Actinomycetes</taxon>
        <taxon>Kitasatosporales</taxon>
        <taxon>Streptomycetaceae</taxon>
        <taxon>Streptomyces</taxon>
    </lineage>
</organism>
<keyword evidence="1" id="KW-0812">Transmembrane</keyword>
<dbReference type="Proteomes" id="UP001470023">
    <property type="component" value="Unassembled WGS sequence"/>
</dbReference>
<evidence type="ECO:0000256" key="1">
    <source>
        <dbReference type="SAM" id="Phobius"/>
    </source>
</evidence>